<protein>
    <submittedName>
        <fullName evidence="2">Uncharacterized protein</fullName>
    </submittedName>
</protein>
<gene>
    <name evidence="2" type="ORF">PCOR1329_LOCUS16367</name>
</gene>
<feature type="region of interest" description="Disordered" evidence="1">
    <location>
        <begin position="1"/>
        <end position="83"/>
    </location>
</feature>
<accession>A0ABN9R361</accession>
<keyword evidence="3" id="KW-1185">Reference proteome</keyword>
<organism evidence="2 3">
    <name type="scientific">Prorocentrum cordatum</name>
    <dbReference type="NCBI Taxonomy" id="2364126"/>
    <lineage>
        <taxon>Eukaryota</taxon>
        <taxon>Sar</taxon>
        <taxon>Alveolata</taxon>
        <taxon>Dinophyceae</taxon>
        <taxon>Prorocentrales</taxon>
        <taxon>Prorocentraceae</taxon>
        <taxon>Prorocentrum</taxon>
    </lineage>
</organism>
<dbReference type="EMBL" id="CAUYUJ010005006">
    <property type="protein sequence ID" value="CAK0811909.1"/>
    <property type="molecule type" value="Genomic_DNA"/>
</dbReference>
<feature type="region of interest" description="Disordered" evidence="1">
    <location>
        <begin position="182"/>
        <end position="218"/>
    </location>
</feature>
<feature type="non-terminal residue" evidence="2">
    <location>
        <position position="1"/>
    </location>
</feature>
<proteinExistence type="predicted"/>
<feature type="compositionally biased region" description="Basic and acidic residues" evidence="1">
    <location>
        <begin position="21"/>
        <end position="31"/>
    </location>
</feature>
<feature type="compositionally biased region" description="Low complexity" evidence="1">
    <location>
        <begin position="40"/>
        <end position="52"/>
    </location>
</feature>
<dbReference type="Proteomes" id="UP001189429">
    <property type="component" value="Unassembled WGS sequence"/>
</dbReference>
<evidence type="ECO:0000256" key="1">
    <source>
        <dbReference type="SAM" id="MobiDB-lite"/>
    </source>
</evidence>
<name>A0ABN9R361_9DINO</name>
<evidence type="ECO:0000313" key="3">
    <source>
        <dbReference type="Proteomes" id="UP001189429"/>
    </source>
</evidence>
<reference evidence="2" key="1">
    <citation type="submission" date="2023-10" db="EMBL/GenBank/DDBJ databases">
        <authorList>
            <person name="Chen Y."/>
            <person name="Shah S."/>
            <person name="Dougan E. K."/>
            <person name="Thang M."/>
            <person name="Chan C."/>
        </authorList>
    </citation>
    <scope>NUCLEOTIDE SEQUENCE [LARGE SCALE GENOMIC DNA]</scope>
</reference>
<evidence type="ECO:0000313" key="2">
    <source>
        <dbReference type="EMBL" id="CAK0811909.1"/>
    </source>
</evidence>
<comment type="caution">
    <text evidence="2">The sequence shown here is derived from an EMBL/GenBank/DDBJ whole genome shotgun (WGS) entry which is preliminary data.</text>
</comment>
<sequence length="240" mass="25101">EEGSPAAAGRQGAAGSPGEGEASREASEAHSRRLPRLLSRRSSGAASPSAARVKTPDSGRRSTASRVCHRSASREAELDGDPVLTAADPELMRGMPAGFALRSRRLWGASAGGEETFALSRPVMVIDAFLSHEWMTPGWLKMAGLAFYLNTPRAVAAAVLVHAVLHALELAGAYTFPIPPVHGDTRTRGDVRRKRGGPKHASADALRPADAGVLPRPPVRAGAPVGDALLLPGQDLHTPD</sequence>